<accession>A0ABQ0L2A2</accession>
<sequence length="153" mass="16850">MWVFVSSQLTPHPPNTTHRLNLRVQAFRDSSSTLALALDPFVSHARLVSSSHPLPIVVAAPLSSIPLLTQSFFKLSEPGCVPNRRQKTKTVQPPAHRHRWCTSRGCADERVVLRTEVLSSNTAPRRMRQSLPRRIKAIGVVPPAGLGVSHSDA</sequence>
<evidence type="ECO:0000313" key="1">
    <source>
        <dbReference type="EMBL" id="GAT45198.1"/>
    </source>
</evidence>
<protein>
    <submittedName>
        <fullName evidence="1">Uncharacterized protein</fullName>
    </submittedName>
</protein>
<evidence type="ECO:0000313" key="2">
    <source>
        <dbReference type="Proteomes" id="UP000815677"/>
    </source>
</evidence>
<organism evidence="1 2">
    <name type="scientific">Mycena chlorophos</name>
    <name type="common">Agaric fungus</name>
    <name type="synonym">Agaricus chlorophos</name>
    <dbReference type="NCBI Taxonomy" id="658473"/>
    <lineage>
        <taxon>Eukaryota</taxon>
        <taxon>Fungi</taxon>
        <taxon>Dikarya</taxon>
        <taxon>Basidiomycota</taxon>
        <taxon>Agaricomycotina</taxon>
        <taxon>Agaricomycetes</taxon>
        <taxon>Agaricomycetidae</taxon>
        <taxon>Agaricales</taxon>
        <taxon>Marasmiineae</taxon>
        <taxon>Mycenaceae</taxon>
        <taxon>Mycena</taxon>
    </lineage>
</organism>
<reference evidence="1" key="1">
    <citation type="submission" date="2014-09" db="EMBL/GenBank/DDBJ databases">
        <title>Genome sequence of the luminous mushroom Mycena chlorophos for searching fungal bioluminescence genes.</title>
        <authorList>
            <person name="Tanaka Y."/>
            <person name="Kasuga D."/>
            <person name="Oba Y."/>
            <person name="Hase S."/>
            <person name="Sato K."/>
            <person name="Oba Y."/>
            <person name="Sakakibara Y."/>
        </authorList>
    </citation>
    <scope>NUCLEOTIDE SEQUENCE</scope>
</reference>
<dbReference type="Proteomes" id="UP000815677">
    <property type="component" value="Unassembled WGS sequence"/>
</dbReference>
<dbReference type="EMBL" id="DF840927">
    <property type="protein sequence ID" value="GAT45198.1"/>
    <property type="molecule type" value="Genomic_DNA"/>
</dbReference>
<name>A0ABQ0L2A2_MYCCL</name>
<gene>
    <name evidence="1" type="ORF">MCHLO_02788</name>
</gene>
<keyword evidence="2" id="KW-1185">Reference proteome</keyword>
<proteinExistence type="predicted"/>